<feature type="compositionally biased region" description="Basic and acidic residues" evidence="1">
    <location>
        <begin position="429"/>
        <end position="445"/>
    </location>
</feature>
<protein>
    <submittedName>
        <fullName evidence="3">Uncharacterized protein</fullName>
    </submittedName>
</protein>
<feature type="compositionally biased region" description="Low complexity" evidence="1">
    <location>
        <begin position="502"/>
        <end position="513"/>
    </location>
</feature>
<gene>
    <name evidence="3" type="ORF">GE061_019652</name>
</gene>
<dbReference type="AlphaFoldDB" id="A0A8S9XA77"/>
<name>A0A8S9XA77_APOLU</name>
<keyword evidence="4" id="KW-1185">Reference proteome</keyword>
<accession>A0A8S9XA77</accession>
<evidence type="ECO:0000256" key="1">
    <source>
        <dbReference type="SAM" id="MobiDB-lite"/>
    </source>
</evidence>
<feature type="compositionally biased region" description="Basic and acidic residues" evidence="1">
    <location>
        <begin position="452"/>
        <end position="471"/>
    </location>
</feature>
<feature type="compositionally biased region" description="Polar residues" evidence="1">
    <location>
        <begin position="562"/>
        <end position="571"/>
    </location>
</feature>
<dbReference type="Proteomes" id="UP000466442">
    <property type="component" value="Linkage Group LG9"/>
</dbReference>
<comment type="caution">
    <text evidence="3">The sequence shown here is derived from an EMBL/GenBank/DDBJ whole genome shotgun (WGS) entry which is preliminary data.</text>
</comment>
<reference evidence="3" key="1">
    <citation type="journal article" date="2021" name="Mol. Ecol. Resour.">
        <title>Apolygus lucorum genome provides insights into omnivorousness and mesophyll feeding.</title>
        <authorList>
            <person name="Liu Y."/>
            <person name="Liu H."/>
            <person name="Wang H."/>
            <person name="Huang T."/>
            <person name="Liu B."/>
            <person name="Yang B."/>
            <person name="Yin L."/>
            <person name="Li B."/>
            <person name="Zhang Y."/>
            <person name="Zhang S."/>
            <person name="Jiang F."/>
            <person name="Zhang X."/>
            <person name="Ren Y."/>
            <person name="Wang B."/>
            <person name="Wang S."/>
            <person name="Lu Y."/>
            <person name="Wu K."/>
            <person name="Fan W."/>
            <person name="Wang G."/>
        </authorList>
    </citation>
    <scope>NUCLEOTIDE SEQUENCE</scope>
    <source>
        <strain evidence="3">12Hb</strain>
    </source>
</reference>
<feature type="compositionally biased region" description="Polar residues" evidence="1">
    <location>
        <begin position="514"/>
        <end position="525"/>
    </location>
</feature>
<evidence type="ECO:0000313" key="4">
    <source>
        <dbReference type="Proteomes" id="UP000466442"/>
    </source>
</evidence>
<feature type="region of interest" description="Disordered" evidence="1">
    <location>
        <begin position="362"/>
        <end position="579"/>
    </location>
</feature>
<proteinExistence type="predicted"/>
<sequence>MIAQIIFLLITAWQINFSLQSEVCHPEGDQLSTLVNLPRPFPLGGRGGFGGFPSPSRCIDVPTRPVAAEVNLGSIGPAAVDIGAHNLNLKRAPVGLRPAQCYYGPSFLNAESSLIGLSPTIGFGAGSINLRPSVSNVAPICSGAVLDATRPFLSSVSSDLVASGAGLQIPATPLPQSSQHCIKNVLVPVPVQVVEECIRNIPVIRRTIRHRIETITRRVPIVEKTLTQQHENVIRHVPVTRKFIRNVVEMQVHHVPVVKSRCRQVVEPFTLHVPITERYKRPVEESITKMIPYTETRMRPVVMQRTRLVPIIERRCRPVVETCIQHIPIRSERNVMKKQSYQSVMGPCCPYVLRYDRPELSKVPDVSGSPLQEKNIDNEDDDSSPQCKNVEDKGAASNSGFAFSPKNQMNVFQYSDAMPSNPVGSEQKVPSDDSGQKTPPDDCKQEVSSGDSRQEDPSDDSTKTNPADDARNQNPDNEEEESYCQGQYIEQEKECDWSPNPVDSVQEVSSDDSTQGVSLENSGQEDPSDDSRQENPVDDSGQEDPSDDRSNQQSIPDDEGCDSSSQGGITEQDQEMGPN</sequence>
<organism evidence="3 4">
    <name type="scientific">Apolygus lucorum</name>
    <name type="common">Small green plant bug</name>
    <name type="synonym">Lygocoris lucorum</name>
    <dbReference type="NCBI Taxonomy" id="248454"/>
    <lineage>
        <taxon>Eukaryota</taxon>
        <taxon>Metazoa</taxon>
        <taxon>Ecdysozoa</taxon>
        <taxon>Arthropoda</taxon>
        <taxon>Hexapoda</taxon>
        <taxon>Insecta</taxon>
        <taxon>Pterygota</taxon>
        <taxon>Neoptera</taxon>
        <taxon>Paraneoptera</taxon>
        <taxon>Hemiptera</taxon>
        <taxon>Heteroptera</taxon>
        <taxon>Panheteroptera</taxon>
        <taxon>Cimicomorpha</taxon>
        <taxon>Miridae</taxon>
        <taxon>Mirini</taxon>
        <taxon>Apolygus</taxon>
    </lineage>
</organism>
<keyword evidence="2" id="KW-0732">Signal</keyword>
<evidence type="ECO:0000256" key="2">
    <source>
        <dbReference type="SAM" id="SignalP"/>
    </source>
</evidence>
<feature type="compositionally biased region" description="Acidic residues" evidence="1">
    <location>
        <begin position="536"/>
        <end position="546"/>
    </location>
</feature>
<feature type="compositionally biased region" description="Polar residues" evidence="1">
    <location>
        <begin position="396"/>
        <end position="413"/>
    </location>
</feature>
<evidence type="ECO:0000313" key="3">
    <source>
        <dbReference type="EMBL" id="KAF6205479.1"/>
    </source>
</evidence>
<feature type="signal peptide" evidence="2">
    <location>
        <begin position="1"/>
        <end position="20"/>
    </location>
</feature>
<dbReference type="EMBL" id="WIXP02000009">
    <property type="protein sequence ID" value="KAF6205479.1"/>
    <property type="molecule type" value="Genomic_DNA"/>
</dbReference>
<feature type="chain" id="PRO_5035851006" evidence="2">
    <location>
        <begin position="21"/>
        <end position="579"/>
    </location>
</feature>